<keyword evidence="6" id="KW-1185">Reference proteome</keyword>
<evidence type="ECO:0000313" key="5">
    <source>
        <dbReference type="EMBL" id="BET03294.1"/>
    </source>
</evidence>
<dbReference type="PANTHER" id="PTHR10545:SF29">
    <property type="entry name" value="GH14572P-RELATED"/>
    <property type="match status" value="1"/>
</dbReference>
<dbReference type="CDD" id="cd04301">
    <property type="entry name" value="NAT_SF"/>
    <property type="match status" value="1"/>
</dbReference>
<keyword evidence="2" id="KW-0808">Transferase</keyword>
<keyword evidence="3" id="KW-0012">Acyltransferase</keyword>
<reference evidence="5 6" key="1">
    <citation type="submission" date="2023-09" db="EMBL/GenBank/DDBJ databases">
        <title>Nesidiocoris tenuis whole genome shotgun sequence.</title>
        <authorList>
            <person name="Shibata T."/>
            <person name="Shimoda M."/>
            <person name="Kobayashi T."/>
            <person name="Uehara T."/>
        </authorList>
    </citation>
    <scope>NUCLEOTIDE SEQUENCE [LARGE SCALE GENOMIC DNA]</scope>
    <source>
        <strain evidence="5 6">Japan</strain>
    </source>
</reference>
<dbReference type="SUPFAM" id="SSF55729">
    <property type="entry name" value="Acyl-CoA N-acyltransferases (Nat)"/>
    <property type="match status" value="1"/>
</dbReference>
<sequence>MATVELEIRDARREDVKQIMGLIRELAEFEKMPDQVKIDEKILEQDGFDSSPPAFIAYVVEDRSNPGIIIAYAVCNIMYATWLGKRFYIEDICVTEAYRKKGVGSKLFAHICQEALKKGCVVMNFVVIDWNPAAKFYRKMGAVDATESIGWHWNVIDKKNMGKVAAQYKQQ</sequence>
<evidence type="ECO:0000259" key="4">
    <source>
        <dbReference type="PROSITE" id="PS51186"/>
    </source>
</evidence>
<evidence type="ECO:0000313" key="6">
    <source>
        <dbReference type="Proteomes" id="UP001307889"/>
    </source>
</evidence>
<organism evidence="5 6">
    <name type="scientific">Nesidiocoris tenuis</name>
    <dbReference type="NCBI Taxonomy" id="355587"/>
    <lineage>
        <taxon>Eukaryota</taxon>
        <taxon>Metazoa</taxon>
        <taxon>Ecdysozoa</taxon>
        <taxon>Arthropoda</taxon>
        <taxon>Hexapoda</taxon>
        <taxon>Insecta</taxon>
        <taxon>Pterygota</taxon>
        <taxon>Neoptera</taxon>
        <taxon>Paraneoptera</taxon>
        <taxon>Hemiptera</taxon>
        <taxon>Heteroptera</taxon>
        <taxon>Panheteroptera</taxon>
        <taxon>Cimicomorpha</taxon>
        <taxon>Miridae</taxon>
        <taxon>Dicyphina</taxon>
        <taxon>Nesidiocoris</taxon>
    </lineage>
</organism>
<dbReference type="Gene3D" id="3.40.630.30">
    <property type="match status" value="1"/>
</dbReference>
<evidence type="ECO:0000256" key="2">
    <source>
        <dbReference type="ARBA" id="ARBA00022679"/>
    </source>
</evidence>
<dbReference type="Proteomes" id="UP001307889">
    <property type="component" value="Chromosome 16"/>
</dbReference>
<dbReference type="InterPro" id="IPR000182">
    <property type="entry name" value="GNAT_dom"/>
</dbReference>
<dbReference type="InterPro" id="IPR051016">
    <property type="entry name" value="Diverse_Substrate_AcTransf"/>
</dbReference>
<comment type="similarity">
    <text evidence="1">Belongs to the acetyltransferase family.</text>
</comment>
<accession>A0ABN7BG58</accession>
<dbReference type="PANTHER" id="PTHR10545">
    <property type="entry name" value="DIAMINE N-ACETYLTRANSFERASE"/>
    <property type="match status" value="1"/>
</dbReference>
<protein>
    <submittedName>
        <fullName evidence="5">Acetyltransferase (GNAT) family</fullName>
    </submittedName>
</protein>
<evidence type="ECO:0000256" key="3">
    <source>
        <dbReference type="ARBA" id="ARBA00023315"/>
    </source>
</evidence>
<dbReference type="Pfam" id="PF00583">
    <property type="entry name" value="Acetyltransf_1"/>
    <property type="match status" value="1"/>
</dbReference>
<evidence type="ECO:0000256" key="1">
    <source>
        <dbReference type="ARBA" id="ARBA00008694"/>
    </source>
</evidence>
<gene>
    <name evidence="5" type="ORF">NTJ_16109</name>
</gene>
<name>A0ABN7BG58_9HEMI</name>
<dbReference type="PROSITE" id="PS51186">
    <property type="entry name" value="GNAT"/>
    <property type="match status" value="1"/>
</dbReference>
<feature type="domain" description="N-acetyltransferase" evidence="4">
    <location>
        <begin position="6"/>
        <end position="162"/>
    </location>
</feature>
<dbReference type="InterPro" id="IPR016181">
    <property type="entry name" value="Acyl_CoA_acyltransferase"/>
</dbReference>
<dbReference type="EMBL" id="AP028924">
    <property type="protein sequence ID" value="BET03294.1"/>
    <property type="molecule type" value="Genomic_DNA"/>
</dbReference>
<proteinExistence type="inferred from homology"/>